<dbReference type="AlphaFoldDB" id="A0A6A7ACX3"/>
<feature type="region of interest" description="Disordered" evidence="1">
    <location>
        <begin position="322"/>
        <end position="387"/>
    </location>
</feature>
<evidence type="ECO:0000313" key="2">
    <source>
        <dbReference type="EMBL" id="KAF2830568.1"/>
    </source>
</evidence>
<reference evidence="2" key="1">
    <citation type="journal article" date="2020" name="Stud. Mycol.">
        <title>101 Dothideomycetes genomes: a test case for predicting lifestyles and emergence of pathogens.</title>
        <authorList>
            <person name="Haridas S."/>
            <person name="Albert R."/>
            <person name="Binder M."/>
            <person name="Bloem J."/>
            <person name="Labutti K."/>
            <person name="Salamov A."/>
            <person name="Andreopoulos B."/>
            <person name="Baker S."/>
            <person name="Barry K."/>
            <person name="Bills G."/>
            <person name="Bluhm B."/>
            <person name="Cannon C."/>
            <person name="Castanera R."/>
            <person name="Culley D."/>
            <person name="Daum C."/>
            <person name="Ezra D."/>
            <person name="Gonzalez J."/>
            <person name="Henrissat B."/>
            <person name="Kuo A."/>
            <person name="Liang C."/>
            <person name="Lipzen A."/>
            <person name="Lutzoni F."/>
            <person name="Magnuson J."/>
            <person name="Mondo S."/>
            <person name="Nolan M."/>
            <person name="Ohm R."/>
            <person name="Pangilinan J."/>
            <person name="Park H.-J."/>
            <person name="Ramirez L."/>
            <person name="Alfaro M."/>
            <person name="Sun H."/>
            <person name="Tritt A."/>
            <person name="Yoshinaga Y."/>
            <person name="Zwiers L.-H."/>
            <person name="Turgeon B."/>
            <person name="Goodwin S."/>
            <person name="Spatafora J."/>
            <person name="Crous P."/>
            <person name="Grigoriev I."/>
        </authorList>
    </citation>
    <scope>NUCLEOTIDE SEQUENCE</scope>
    <source>
        <strain evidence="2">CBS 113818</strain>
    </source>
</reference>
<evidence type="ECO:0000256" key="1">
    <source>
        <dbReference type="SAM" id="MobiDB-lite"/>
    </source>
</evidence>
<evidence type="ECO:0000313" key="3">
    <source>
        <dbReference type="Proteomes" id="UP000799424"/>
    </source>
</evidence>
<dbReference type="Proteomes" id="UP000799424">
    <property type="component" value="Unassembled WGS sequence"/>
</dbReference>
<accession>A0A6A7ACX3</accession>
<feature type="compositionally biased region" description="Basic and acidic residues" evidence="1">
    <location>
        <begin position="479"/>
        <end position="488"/>
    </location>
</feature>
<dbReference type="OrthoDB" id="3795238at2759"/>
<dbReference type="EMBL" id="MU006219">
    <property type="protein sequence ID" value="KAF2830568.1"/>
    <property type="molecule type" value="Genomic_DNA"/>
</dbReference>
<feature type="compositionally biased region" description="Low complexity" evidence="1">
    <location>
        <begin position="272"/>
        <end position="285"/>
    </location>
</feature>
<feature type="region of interest" description="Disordered" evidence="1">
    <location>
        <begin position="421"/>
        <end position="488"/>
    </location>
</feature>
<keyword evidence="3" id="KW-1185">Reference proteome</keyword>
<sequence length="488" mass="55692">MEVFGGIAAGITLGAEILRLSRSLLKMAKRIRYARREILKLVKEMGVFADLYEDFYAVCISDQRRKVRPIASTRRLVDWTQEATHAFKKLLDQVRALADDSRYSMLETFTAHMKWFFSESDVKYLRSSLSVARESMRGFSNITFIATIDEEMDLLRATIAQGDRQRLQDMGVQLGMSVEDRLNELKQTSRHRRTQRHAINSRIQEAVELLEQQRKKASDSDVIPETKGLIKFTTTVESYAESVRKRRKRNSTMTIHSEQDSARADSVQPTYSATSSVPTSKPSSFSVPITITSPAASTEDVSRILNNCDKCGGTCLRVEEHKPDVRPSPIPDPIQKSRKMIDEHIPQPSSRRRRSVQDTTALSETWRPHSPSHLPRTIRTAPDPKPTYEALEPVVRTQKDLRRTHQDSRRQFDASSIKIEHPAQLHVPETPDDEEDFPSPIDEEWPEKPSWDEEGASEVSELEEEEEDSGVVHPFTGLADRHKRSESP</sequence>
<feature type="compositionally biased region" description="Acidic residues" evidence="1">
    <location>
        <begin position="430"/>
        <end position="445"/>
    </location>
</feature>
<evidence type="ECO:0008006" key="4">
    <source>
        <dbReference type="Google" id="ProtNLM"/>
    </source>
</evidence>
<name>A0A6A7ACX3_9PLEO</name>
<proteinExistence type="predicted"/>
<protein>
    <recommendedName>
        <fullName evidence="4">Fungal N-terminal domain-containing protein</fullName>
    </recommendedName>
</protein>
<gene>
    <name evidence="2" type="ORF">CC86DRAFT_463847</name>
</gene>
<feature type="region of interest" description="Disordered" evidence="1">
    <location>
        <begin position="243"/>
        <end position="285"/>
    </location>
</feature>
<organism evidence="2 3">
    <name type="scientific">Ophiobolus disseminans</name>
    <dbReference type="NCBI Taxonomy" id="1469910"/>
    <lineage>
        <taxon>Eukaryota</taxon>
        <taxon>Fungi</taxon>
        <taxon>Dikarya</taxon>
        <taxon>Ascomycota</taxon>
        <taxon>Pezizomycotina</taxon>
        <taxon>Dothideomycetes</taxon>
        <taxon>Pleosporomycetidae</taxon>
        <taxon>Pleosporales</taxon>
        <taxon>Pleosporineae</taxon>
        <taxon>Phaeosphaeriaceae</taxon>
        <taxon>Ophiobolus</taxon>
    </lineage>
</organism>
<feature type="compositionally biased region" description="Acidic residues" evidence="1">
    <location>
        <begin position="452"/>
        <end position="469"/>
    </location>
</feature>